<proteinExistence type="predicted"/>
<name>E6MSM2_9BACT</name>
<evidence type="ECO:0000313" key="1">
    <source>
        <dbReference type="EMBL" id="EFV03367.1"/>
    </source>
</evidence>
<dbReference type="Proteomes" id="UP000003874">
    <property type="component" value="Unassembled WGS sequence"/>
</dbReference>
<dbReference type="AlphaFoldDB" id="E6MSM2"/>
<gene>
    <name evidence="1" type="ORF">HMPREF9420_2490</name>
</gene>
<comment type="caution">
    <text evidence="1">The sequence shown here is derived from an EMBL/GenBank/DDBJ whole genome shotgun (WGS) entry which is preliminary data.</text>
</comment>
<reference evidence="1 2" key="1">
    <citation type="submission" date="2010-12" db="EMBL/GenBank/DDBJ databases">
        <authorList>
            <person name="Muzny D."/>
            <person name="Qin X."/>
            <person name="Deng J."/>
            <person name="Jiang H."/>
            <person name="Liu Y."/>
            <person name="Qu J."/>
            <person name="Song X.-Z."/>
            <person name="Zhang L."/>
            <person name="Thornton R."/>
            <person name="Coyle M."/>
            <person name="Francisco L."/>
            <person name="Jackson L."/>
            <person name="Javaid M."/>
            <person name="Korchina V."/>
            <person name="Kovar C."/>
            <person name="Mata R."/>
            <person name="Mathew T."/>
            <person name="Ngo R."/>
            <person name="Nguyen L."/>
            <person name="Nguyen N."/>
            <person name="Okwuonu G."/>
            <person name="Ongeri F."/>
            <person name="Pham C."/>
            <person name="Simmons D."/>
            <person name="Wilczek-Boney K."/>
            <person name="Hale W."/>
            <person name="Jakkamsetti A."/>
            <person name="Pham P."/>
            <person name="Ruth R."/>
            <person name="San Lucas F."/>
            <person name="Warren J."/>
            <person name="Zhang J."/>
            <person name="Zhao Z."/>
            <person name="Zhou C."/>
            <person name="Zhu D."/>
            <person name="Lee S."/>
            <person name="Bess C."/>
            <person name="Blankenburg K."/>
            <person name="Forbes L."/>
            <person name="Fu Q."/>
            <person name="Gubbala S."/>
            <person name="Hirani K."/>
            <person name="Jayaseelan J.C."/>
            <person name="Lara F."/>
            <person name="Munidasa M."/>
            <person name="Palculict T."/>
            <person name="Patil S."/>
            <person name="Pu L.-L."/>
            <person name="Saada N."/>
            <person name="Tang L."/>
            <person name="Weissenberger G."/>
            <person name="Zhu Y."/>
            <person name="Hemphill L."/>
            <person name="Shang Y."/>
            <person name="Youmans B."/>
            <person name="Ayvaz T."/>
            <person name="Ross M."/>
            <person name="Santibanez J."/>
            <person name="Aqrawi P."/>
            <person name="Gross S."/>
            <person name="Joshi V."/>
            <person name="Fowler G."/>
            <person name="Nazareth L."/>
            <person name="Reid J."/>
            <person name="Worley K."/>
            <person name="Petrosino J."/>
            <person name="Highlander S."/>
            <person name="Gibbs R."/>
        </authorList>
    </citation>
    <scope>NUCLEOTIDE SEQUENCE [LARGE SCALE GENOMIC DNA]</scope>
    <source>
        <strain evidence="1 2">DSM 15606</strain>
    </source>
</reference>
<protein>
    <submittedName>
        <fullName evidence="1">Uncharacterized protein</fullName>
    </submittedName>
</protein>
<keyword evidence="2" id="KW-1185">Reference proteome</keyword>
<evidence type="ECO:0000313" key="2">
    <source>
        <dbReference type="Proteomes" id="UP000003874"/>
    </source>
</evidence>
<sequence>MRKHGYGDRINCGLRLESVTPMALTRSFYNMINVNIRINK</sequence>
<organism evidence="1 2">
    <name type="scientific">Segatella salivae DSM 15606</name>
    <dbReference type="NCBI Taxonomy" id="888832"/>
    <lineage>
        <taxon>Bacteria</taxon>
        <taxon>Pseudomonadati</taxon>
        <taxon>Bacteroidota</taxon>
        <taxon>Bacteroidia</taxon>
        <taxon>Bacteroidales</taxon>
        <taxon>Prevotellaceae</taxon>
        <taxon>Segatella</taxon>
    </lineage>
</organism>
<accession>E6MSM2</accession>
<dbReference type="EMBL" id="AEQO01000192">
    <property type="protein sequence ID" value="EFV03367.1"/>
    <property type="molecule type" value="Genomic_DNA"/>
</dbReference>
<dbReference type="HOGENOM" id="CLU_3294485_0_0_10"/>